<evidence type="ECO:0000256" key="9">
    <source>
        <dbReference type="ARBA" id="ARBA00023002"/>
    </source>
</evidence>
<dbReference type="AlphaFoldDB" id="A0A6P7F404"/>
<dbReference type="EnsemblMetazoa" id="XM_050642251.1">
    <property type="protein sequence ID" value="XP_050498208.1"/>
    <property type="gene ID" value="LOC126879199"/>
</dbReference>
<dbReference type="GO" id="GO:0020037">
    <property type="term" value="F:heme binding"/>
    <property type="evidence" value="ECO:0007669"/>
    <property type="project" value="InterPro"/>
</dbReference>
<keyword evidence="5 13" id="KW-0349">Heme</keyword>
<evidence type="ECO:0000256" key="7">
    <source>
        <dbReference type="ARBA" id="ARBA00022824"/>
    </source>
</evidence>
<dbReference type="Pfam" id="PF00067">
    <property type="entry name" value="p450"/>
    <property type="match status" value="1"/>
</dbReference>
<dbReference type="InParanoid" id="A0A6P7F404"/>
<comment type="similarity">
    <text evidence="4 14">Belongs to the cytochrome P450 family.</text>
</comment>
<reference evidence="15" key="2">
    <citation type="submission" date="2025-05" db="UniProtKB">
        <authorList>
            <consortium name="EnsemblMetazoa"/>
        </authorList>
    </citation>
    <scope>IDENTIFICATION</scope>
</reference>
<keyword evidence="9 14" id="KW-0560">Oxidoreductase</keyword>
<dbReference type="InterPro" id="IPR050476">
    <property type="entry name" value="Insect_CytP450_Detox"/>
</dbReference>
<protein>
    <submittedName>
        <fullName evidence="17">Probable cytochrome P450 6a13 isoform X1</fullName>
    </submittedName>
</protein>
<dbReference type="Proteomes" id="UP001652700">
    <property type="component" value="Unplaced"/>
</dbReference>
<evidence type="ECO:0000256" key="12">
    <source>
        <dbReference type="ARBA" id="ARBA00023136"/>
    </source>
</evidence>
<dbReference type="PRINTS" id="PR00385">
    <property type="entry name" value="P450"/>
</dbReference>
<evidence type="ECO:0000313" key="15">
    <source>
        <dbReference type="EnsemblMetazoa" id="XP_050498208.1"/>
    </source>
</evidence>
<dbReference type="Gene3D" id="1.10.630.10">
    <property type="entry name" value="Cytochrome P450"/>
    <property type="match status" value="1"/>
</dbReference>
<dbReference type="GO" id="GO:0005789">
    <property type="term" value="C:endoplasmic reticulum membrane"/>
    <property type="evidence" value="ECO:0007669"/>
    <property type="project" value="UniProtKB-SubCell"/>
</dbReference>
<keyword evidence="11 14" id="KW-0503">Monooxygenase</keyword>
<dbReference type="SUPFAM" id="SSF48264">
    <property type="entry name" value="Cytochrome P450"/>
    <property type="match status" value="1"/>
</dbReference>
<dbReference type="GO" id="GO:0004497">
    <property type="term" value="F:monooxygenase activity"/>
    <property type="evidence" value="ECO:0007669"/>
    <property type="project" value="UniProtKB-KW"/>
</dbReference>
<dbReference type="InterPro" id="IPR001128">
    <property type="entry name" value="Cyt_P450"/>
</dbReference>
<reference evidence="17" key="1">
    <citation type="submission" date="2025-04" db="UniProtKB">
        <authorList>
            <consortium name="RefSeq"/>
        </authorList>
    </citation>
    <scope>IDENTIFICATION</scope>
</reference>
<keyword evidence="8" id="KW-0492">Microsome</keyword>
<keyword evidence="7" id="KW-0256">Endoplasmic reticulum</keyword>
<keyword evidence="10 13" id="KW-0408">Iron</keyword>
<evidence type="ECO:0000313" key="16">
    <source>
        <dbReference type="Proteomes" id="UP001652700"/>
    </source>
</evidence>
<sequence>MAVHILVLVVIILVTCLYVYSKKKFLYWKDRNVYHLEPTFFYGNMKTVTKDHAHLTTVFQKLYSGAKALKKRYCGFYLFFQPHFVPVDIEVVKGILQNDFDHFYNRGRYINEKDDPLTGHLFNLEDEKWRKLRNKLTPIFTSAKLKVMFQTLVETTDGFQKLLDRLANSKQPVNLKDSFACFTTDVIGSIAFGLDCSSMENPDSEFREYGDKAFRKNLRQRIGIILTSVFPFWLLRLTGFKTISKDIDDFFMNLVKDVIEEREKQNMERKDYLQLLIDLNKNGNMKALTLQEIVAQSFVFFIAGFETSATTMNFALLELSQNIDIQEELIEEIITVLGKHDNQITYEALKEMVLLDKVVQETLRKHPPLGFLVRMCNKDYKLPNDDFVLKKGTMVSIPVHAIQRDPDYYPDPEKFDPERFSKENIEKRPAFSYMPFGEGPRVCIGLRLGKLQAKIGLITLLKNYRVIFNEKTKLPITYSFGTISNVKGGVWVNLDHQFRPHT</sequence>
<dbReference type="PANTHER" id="PTHR24292">
    <property type="entry name" value="CYTOCHROME P450"/>
    <property type="match status" value="1"/>
</dbReference>
<organism evidence="17">
    <name type="scientific">Diabrotica virgifera virgifera</name>
    <name type="common">western corn rootworm</name>
    <dbReference type="NCBI Taxonomy" id="50390"/>
    <lineage>
        <taxon>Eukaryota</taxon>
        <taxon>Metazoa</taxon>
        <taxon>Ecdysozoa</taxon>
        <taxon>Arthropoda</taxon>
        <taxon>Hexapoda</taxon>
        <taxon>Insecta</taxon>
        <taxon>Pterygota</taxon>
        <taxon>Neoptera</taxon>
        <taxon>Endopterygota</taxon>
        <taxon>Coleoptera</taxon>
        <taxon>Polyphaga</taxon>
        <taxon>Cucujiformia</taxon>
        <taxon>Chrysomeloidea</taxon>
        <taxon>Chrysomelidae</taxon>
        <taxon>Galerucinae</taxon>
        <taxon>Diabroticina</taxon>
        <taxon>Diabroticites</taxon>
        <taxon>Diabrotica</taxon>
    </lineage>
</organism>
<dbReference type="FunCoup" id="A0A6P7F404">
    <property type="interactions" value="303"/>
</dbReference>
<evidence type="ECO:0000256" key="14">
    <source>
        <dbReference type="RuleBase" id="RU000461"/>
    </source>
</evidence>
<feature type="binding site" description="axial binding residue" evidence="13">
    <location>
        <position position="443"/>
    </location>
    <ligand>
        <name>heme</name>
        <dbReference type="ChEBI" id="CHEBI:30413"/>
    </ligand>
    <ligandPart>
        <name>Fe</name>
        <dbReference type="ChEBI" id="CHEBI:18248"/>
    </ligandPart>
</feature>
<dbReference type="PRINTS" id="PR00463">
    <property type="entry name" value="EP450I"/>
</dbReference>
<dbReference type="InterPro" id="IPR036396">
    <property type="entry name" value="Cyt_P450_sf"/>
</dbReference>
<evidence type="ECO:0000256" key="10">
    <source>
        <dbReference type="ARBA" id="ARBA00023004"/>
    </source>
</evidence>
<comment type="subcellular location">
    <subcellularLocation>
        <location evidence="3">Endoplasmic reticulum membrane</location>
        <topology evidence="3">Peripheral membrane protein</topology>
    </subcellularLocation>
    <subcellularLocation>
        <location evidence="2">Microsome membrane</location>
        <topology evidence="2">Peripheral membrane protein</topology>
    </subcellularLocation>
</comment>
<keyword evidence="16" id="KW-1185">Reference proteome</keyword>
<proteinExistence type="inferred from homology"/>
<dbReference type="FunFam" id="1.10.630.10:FF:000042">
    <property type="entry name" value="Cytochrome P450"/>
    <property type="match status" value="1"/>
</dbReference>
<evidence type="ECO:0000256" key="13">
    <source>
        <dbReference type="PIRSR" id="PIRSR602401-1"/>
    </source>
</evidence>
<keyword evidence="12" id="KW-0472">Membrane</keyword>
<evidence type="ECO:0000256" key="4">
    <source>
        <dbReference type="ARBA" id="ARBA00010617"/>
    </source>
</evidence>
<evidence type="ECO:0000256" key="3">
    <source>
        <dbReference type="ARBA" id="ARBA00004406"/>
    </source>
</evidence>
<evidence type="ECO:0000313" key="17">
    <source>
        <dbReference type="RefSeq" id="XP_028128578.1"/>
    </source>
</evidence>
<evidence type="ECO:0000256" key="1">
    <source>
        <dbReference type="ARBA" id="ARBA00001971"/>
    </source>
</evidence>
<evidence type="ECO:0000256" key="2">
    <source>
        <dbReference type="ARBA" id="ARBA00004174"/>
    </source>
</evidence>
<dbReference type="OrthoDB" id="2789670at2759"/>
<dbReference type="PANTHER" id="PTHR24292:SF100">
    <property type="entry name" value="CYTOCHROME P450 6A16, ISOFORM B-RELATED"/>
    <property type="match status" value="1"/>
</dbReference>
<dbReference type="CDD" id="cd11056">
    <property type="entry name" value="CYP6-like"/>
    <property type="match status" value="1"/>
</dbReference>
<keyword evidence="6 13" id="KW-0479">Metal-binding</keyword>
<dbReference type="RefSeq" id="XP_028128578.1">
    <property type="nucleotide sequence ID" value="XM_028272777.1"/>
</dbReference>
<evidence type="ECO:0000256" key="6">
    <source>
        <dbReference type="ARBA" id="ARBA00022723"/>
    </source>
</evidence>
<evidence type="ECO:0000256" key="5">
    <source>
        <dbReference type="ARBA" id="ARBA00022617"/>
    </source>
</evidence>
<evidence type="ECO:0000256" key="8">
    <source>
        <dbReference type="ARBA" id="ARBA00022848"/>
    </source>
</evidence>
<dbReference type="InterPro" id="IPR002401">
    <property type="entry name" value="Cyt_P450_E_grp-I"/>
</dbReference>
<name>A0A6P7F404_DIAVI</name>
<evidence type="ECO:0000256" key="11">
    <source>
        <dbReference type="ARBA" id="ARBA00023033"/>
    </source>
</evidence>
<dbReference type="GO" id="GO:0016705">
    <property type="term" value="F:oxidoreductase activity, acting on paired donors, with incorporation or reduction of molecular oxygen"/>
    <property type="evidence" value="ECO:0007669"/>
    <property type="project" value="InterPro"/>
</dbReference>
<accession>A0A6P7F404</accession>
<dbReference type="InterPro" id="IPR017972">
    <property type="entry name" value="Cyt_P450_CS"/>
</dbReference>
<gene>
    <name evidence="17" type="primary">LOC114324881</name>
</gene>
<comment type="cofactor">
    <cofactor evidence="1 13">
        <name>heme</name>
        <dbReference type="ChEBI" id="CHEBI:30413"/>
    </cofactor>
</comment>
<dbReference type="GO" id="GO:0005506">
    <property type="term" value="F:iron ion binding"/>
    <property type="evidence" value="ECO:0007669"/>
    <property type="project" value="InterPro"/>
</dbReference>
<dbReference type="PROSITE" id="PS00086">
    <property type="entry name" value="CYTOCHROME_P450"/>
    <property type="match status" value="1"/>
</dbReference>